<accession>A0A9W8WBS5</accession>
<evidence type="ECO:0000313" key="1">
    <source>
        <dbReference type="EMBL" id="KAJ4319250.1"/>
    </source>
</evidence>
<keyword evidence="2" id="KW-1185">Reference proteome</keyword>
<dbReference type="EMBL" id="JAPEUR010000127">
    <property type="protein sequence ID" value="KAJ4319250.1"/>
    <property type="molecule type" value="Genomic_DNA"/>
</dbReference>
<dbReference type="Proteomes" id="UP001140502">
    <property type="component" value="Unassembled WGS sequence"/>
</dbReference>
<sequence length="83" mass="9460">MQDKKCASAVINIIVACDPALCLICGFHKQDEYYEIECRIKSMSRAKGLLGEIRVPFFWGLDPAMAWEGFESNEKRRIAYGVQ</sequence>
<dbReference type="PROSITE" id="PS51257">
    <property type="entry name" value="PROKAR_LIPOPROTEIN"/>
    <property type="match status" value="1"/>
</dbReference>
<comment type="caution">
    <text evidence="1">The sequence shown here is derived from an EMBL/GenBank/DDBJ whole genome shotgun (WGS) entry which is preliminary data.</text>
</comment>
<organism evidence="1 2">
    <name type="scientific">Fusarium piperis</name>
    <dbReference type="NCBI Taxonomy" id="1435070"/>
    <lineage>
        <taxon>Eukaryota</taxon>
        <taxon>Fungi</taxon>
        <taxon>Dikarya</taxon>
        <taxon>Ascomycota</taxon>
        <taxon>Pezizomycotina</taxon>
        <taxon>Sordariomycetes</taxon>
        <taxon>Hypocreomycetidae</taxon>
        <taxon>Hypocreales</taxon>
        <taxon>Nectriaceae</taxon>
        <taxon>Fusarium</taxon>
        <taxon>Fusarium solani species complex</taxon>
    </lineage>
</organism>
<reference evidence="1" key="1">
    <citation type="submission" date="2022-10" db="EMBL/GenBank/DDBJ databases">
        <title>Tapping the CABI collections for fungal endophytes: first genome assemblies for Collariella, Neodidymelliopsis, Ascochyta clinopodiicola, Didymella pomorum, Didymosphaeria variabile, Neocosmospora piperis and Neocucurbitaria cava.</title>
        <authorList>
            <person name="Hill R."/>
        </authorList>
    </citation>
    <scope>NUCLEOTIDE SEQUENCE</scope>
    <source>
        <strain evidence="1">IMI 366586</strain>
    </source>
</reference>
<proteinExistence type="predicted"/>
<gene>
    <name evidence="1" type="ORF">N0V84_006441</name>
</gene>
<dbReference type="OrthoDB" id="4966371at2759"/>
<dbReference type="AlphaFoldDB" id="A0A9W8WBS5"/>
<name>A0A9W8WBS5_9HYPO</name>
<evidence type="ECO:0000313" key="2">
    <source>
        <dbReference type="Proteomes" id="UP001140502"/>
    </source>
</evidence>
<protein>
    <submittedName>
        <fullName evidence="1">Uncharacterized protein</fullName>
    </submittedName>
</protein>